<dbReference type="EMBL" id="JAIWYP010000011">
    <property type="protein sequence ID" value="KAH3737890.1"/>
    <property type="molecule type" value="Genomic_DNA"/>
</dbReference>
<proteinExistence type="predicted"/>
<sequence>MPHIREGDIGTENPLYNADVINDNHAVIEVTALVNLPDETDIETENPLYNADDNIQYFIVYSN</sequence>
<protein>
    <submittedName>
        <fullName evidence="1">Uncharacterized protein</fullName>
    </submittedName>
</protein>
<comment type="caution">
    <text evidence="1">The sequence shown here is derived from an EMBL/GenBank/DDBJ whole genome shotgun (WGS) entry which is preliminary data.</text>
</comment>
<name>A0A9D4HWI4_DREPO</name>
<organism evidence="1 2">
    <name type="scientific">Dreissena polymorpha</name>
    <name type="common">Zebra mussel</name>
    <name type="synonym">Mytilus polymorpha</name>
    <dbReference type="NCBI Taxonomy" id="45954"/>
    <lineage>
        <taxon>Eukaryota</taxon>
        <taxon>Metazoa</taxon>
        <taxon>Spiralia</taxon>
        <taxon>Lophotrochozoa</taxon>
        <taxon>Mollusca</taxon>
        <taxon>Bivalvia</taxon>
        <taxon>Autobranchia</taxon>
        <taxon>Heteroconchia</taxon>
        <taxon>Euheterodonta</taxon>
        <taxon>Imparidentia</taxon>
        <taxon>Neoheterodontei</taxon>
        <taxon>Myida</taxon>
        <taxon>Dreissenoidea</taxon>
        <taxon>Dreissenidae</taxon>
        <taxon>Dreissena</taxon>
    </lineage>
</organism>
<reference evidence="1" key="1">
    <citation type="journal article" date="2019" name="bioRxiv">
        <title>The Genome of the Zebra Mussel, Dreissena polymorpha: A Resource for Invasive Species Research.</title>
        <authorList>
            <person name="McCartney M.A."/>
            <person name="Auch B."/>
            <person name="Kono T."/>
            <person name="Mallez S."/>
            <person name="Zhang Y."/>
            <person name="Obille A."/>
            <person name="Becker A."/>
            <person name="Abrahante J.E."/>
            <person name="Garbe J."/>
            <person name="Badalamenti J.P."/>
            <person name="Herman A."/>
            <person name="Mangelson H."/>
            <person name="Liachko I."/>
            <person name="Sullivan S."/>
            <person name="Sone E.D."/>
            <person name="Koren S."/>
            <person name="Silverstein K.A.T."/>
            <person name="Beckman K.B."/>
            <person name="Gohl D.M."/>
        </authorList>
    </citation>
    <scope>NUCLEOTIDE SEQUENCE</scope>
    <source>
        <strain evidence="1">Duluth1</strain>
        <tissue evidence="1">Whole animal</tissue>
    </source>
</reference>
<dbReference type="Proteomes" id="UP000828390">
    <property type="component" value="Unassembled WGS sequence"/>
</dbReference>
<accession>A0A9D4HWI4</accession>
<keyword evidence="2" id="KW-1185">Reference proteome</keyword>
<evidence type="ECO:0000313" key="1">
    <source>
        <dbReference type="EMBL" id="KAH3737890.1"/>
    </source>
</evidence>
<reference evidence="1" key="2">
    <citation type="submission" date="2020-11" db="EMBL/GenBank/DDBJ databases">
        <authorList>
            <person name="McCartney M.A."/>
            <person name="Auch B."/>
            <person name="Kono T."/>
            <person name="Mallez S."/>
            <person name="Becker A."/>
            <person name="Gohl D.M."/>
            <person name="Silverstein K.A.T."/>
            <person name="Koren S."/>
            <person name="Bechman K.B."/>
            <person name="Herman A."/>
            <person name="Abrahante J.E."/>
            <person name="Garbe J."/>
        </authorList>
    </citation>
    <scope>NUCLEOTIDE SEQUENCE</scope>
    <source>
        <strain evidence="1">Duluth1</strain>
        <tissue evidence="1">Whole animal</tissue>
    </source>
</reference>
<gene>
    <name evidence="1" type="ORF">DPMN_044488</name>
</gene>
<evidence type="ECO:0000313" key="2">
    <source>
        <dbReference type="Proteomes" id="UP000828390"/>
    </source>
</evidence>
<dbReference type="AlphaFoldDB" id="A0A9D4HWI4"/>